<dbReference type="PROSITE" id="PS50293">
    <property type="entry name" value="TPR_REGION"/>
    <property type="match status" value="1"/>
</dbReference>
<dbReference type="SUPFAM" id="SSF48452">
    <property type="entry name" value="TPR-like"/>
    <property type="match status" value="1"/>
</dbReference>
<accession>A0A2M7G085</accession>
<sequence>MDLKELLNTHEKVAQSRRKVGTQYCDQGYQFLREAEATGFQNKELLKQASNSFIQAIRQERANAEAYIGLGYLLLLLSDFKAAETQFKTALRLAPQNQDAKKLLDFTFQKLLGKPKSKSVPSHEGEQLFYQLAEEIRTAVKNLHAQPILLPTHLQAGIEALHHHQRKLQSMLAEFESEIKHLDLDFPTDSLLNLLQPLRESLRLHQKLIQTSEDMRKLFEGLENLQTQIASALSAKQNLTSAEKIHQFEHTHLEMYLDECDRLADHLDALSENGHDTQELEKIYLQIVHQLEFLQEYLDEQLEKFKA</sequence>
<dbReference type="EMBL" id="PFFQ01000054">
    <property type="protein sequence ID" value="PIW14994.1"/>
    <property type="molecule type" value="Genomic_DNA"/>
</dbReference>
<dbReference type="Gene3D" id="1.25.40.10">
    <property type="entry name" value="Tetratricopeptide repeat domain"/>
    <property type="match status" value="1"/>
</dbReference>
<protein>
    <submittedName>
        <fullName evidence="3">Uncharacterized protein</fullName>
    </submittedName>
</protein>
<keyword evidence="1" id="KW-0802">TPR repeat</keyword>
<organism evidence="3 4">
    <name type="scientific">bacterium (Candidatus Blackallbacteria) CG17_big_fil_post_rev_8_21_14_2_50_48_46</name>
    <dbReference type="NCBI Taxonomy" id="2014261"/>
    <lineage>
        <taxon>Bacteria</taxon>
        <taxon>Candidatus Blackallbacteria</taxon>
    </lineage>
</organism>
<dbReference type="Proteomes" id="UP000231019">
    <property type="component" value="Unassembled WGS sequence"/>
</dbReference>
<proteinExistence type="predicted"/>
<gene>
    <name evidence="3" type="ORF">COW36_18890</name>
</gene>
<evidence type="ECO:0000256" key="1">
    <source>
        <dbReference type="PROSITE-ProRule" id="PRU00339"/>
    </source>
</evidence>
<name>A0A2M7G085_9BACT</name>
<keyword evidence="2" id="KW-0175">Coiled coil</keyword>
<dbReference type="InterPro" id="IPR011990">
    <property type="entry name" value="TPR-like_helical_dom_sf"/>
</dbReference>
<evidence type="ECO:0000256" key="2">
    <source>
        <dbReference type="SAM" id="Coils"/>
    </source>
</evidence>
<evidence type="ECO:0000313" key="4">
    <source>
        <dbReference type="Proteomes" id="UP000231019"/>
    </source>
</evidence>
<dbReference type="PROSITE" id="PS50005">
    <property type="entry name" value="TPR"/>
    <property type="match status" value="1"/>
</dbReference>
<dbReference type="SMART" id="SM00028">
    <property type="entry name" value="TPR"/>
    <property type="match status" value="1"/>
</dbReference>
<dbReference type="InterPro" id="IPR019734">
    <property type="entry name" value="TPR_rpt"/>
</dbReference>
<comment type="caution">
    <text evidence="3">The sequence shown here is derived from an EMBL/GenBank/DDBJ whole genome shotgun (WGS) entry which is preliminary data.</text>
</comment>
<dbReference type="AlphaFoldDB" id="A0A2M7G085"/>
<reference evidence="3 4" key="1">
    <citation type="submission" date="2017-09" db="EMBL/GenBank/DDBJ databases">
        <title>Depth-based differentiation of microbial function through sediment-hosted aquifers and enrichment of novel symbionts in the deep terrestrial subsurface.</title>
        <authorList>
            <person name="Probst A.J."/>
            <person name="Ladd B."/>
            <person name="Jarett J.K."/>
            <person name="Geller-Mcgrath D.E."/>
            <person name="Sieber C.M."/>
            <person name="Emerson J.B."/>
            <person name="Anantharaman K."/>
            <person name="Thomas B.C."/>
            <person name="Malmstrom R."/>
            <person name="Stieglmeier M."/>
            <person name="Klingl A."/>
            <person name="Woyke T."/>
            <person name="Ryan C.M."/>
            <person name="Banfield J.F."/>
        </authorList>
    </citation>
    <scope>NUCLEOTIDE SEQUENCE [LARGE SCALE GENOMIC DNA]</scope>
    <source>
        <strain evidence="3">CG17_big_fil_post_rev_8_21_14_2_50_48_46</strain>
    </source>
</reference>
<feature type="coiled-coil region" evidence="2">
    <location>
        <begin position="222"/>
        <end position="273"/>
    </location>
</feature>
<evidence type="ECO:0000313" key="3">
    <source>
        <dbReference type="EMBL" id="PIW14994.1"/>
    </source>
</evidence>
<feature type="repeat" description="TPR" evidence="1">
    <location>
        <begin position="64"/>
        <end position="97"/>
    </location>
</feature>